<dbReference type="CDD" id="cd11660">
    <property type="entry name" value="SANT_TRF"/>
    <property type="match status" value="1"/>
</dbReference>
<dbReference type="PANTHER" id="PTHR47863:SF2">
    <property type="entry name" value="MYB-LIKE DOMAIN-CONTAINING PROTEIN"/>
    <property type="match status" value="1"/>
</dbReference>
<name>A0ABD1AP80_CARAN</name>
<sequence>MRANSFPIRSSREFLDPSPSLPDDEANGVSTTHCDAGVAVVPHKKRHCLGIIETDRGGSSMEPLNFDSCIVCEISDKRVSRCSGIDCFLSFHRECLYAELGSSSEHLENPYCPYCWLKILALKSNSLREKTVGAENAVFKYLDKEMKSRDEDTTLAGDENGNQEQYSMDRAAENFQDAEDNETAKDAGNKGDVSPFLSMHESFSGKEQDQVQQNEKPRRRRRRLIEINTDSETSSKESSNERNGEDVTEKITLSAQVTSPSGMMKNKQRQPTATTKVVVAKPKTVRDISFFKDQRRKLYWTLEEEEMLKVGVEKFAAEAKKNMPWRKILEMGEKVFHETRTPSDLKDKWRNMVGARTVTSSK</sequence>
<evidence type="ECO:0000256" key="1">
    <source>
        <dbReference type="SAM" id="MobiDB-lite"/>
    </source>
</evidence>
<dbReference type="InterPro" id="IPR001005">
    <property type="entry name" value="SANT/Myb"/>
</dbReference>
<protein>
    <recommendedName>
        <fullName evidence="2">Myb-like domain-containing protein</fullName>
    </recommendedName>
</protein>
<feature type="compositionally biased region" description="Basic and acidic residues" evidence="1">
    <location>
        <begin position="233"/>
        <end position="247"/>
    </location>
</feature>
<keyword evidence="4" id="KW-1185">Reference proteome</keyword>
<dbReference type="AlphaFoldDB" id="A0ABD1AP80"/>
<accession>A0ABD1AP80</accession>
<dbReference type="Proteomes" id="UP001558713">
    <property type="component" value="Unassembled WGS sequence"/>
</dbReference>
<feature type="domain" description="Myb-like" evidence="2">
    <location>
        <begin position="292"/>
        <end position="353"/>
    </location>
</feature>
<dbReference type="SMART" id="SM00717">
    <property type="entry name" value="SANT"/>
    <property type="match status" value="1"/>
</dbReference>
<evidence type="ECO:0000259" key="2">
    <source>
        <dbReference type="PROSITE" id="PS50090"/>
    </source>
</evidence>
<reference evidence="3 4" key="1">
    <citation type="submission" date="2024-04" db="EMBL/GenBank/DDBJ databases">
        <title>Genome assembly C_amara_ONT_v2.</title>
        <authorList>
            <person name="Yant L."/>
            <person name="Moore C."/>
            <person name="Slenker M."/>
        </authorList>
    </citation>
    <scope>NUCLEOTIDE SEQUENCE [LARGE SCALE GENOMIC DNA]</scope>
    <source>
        <tissue evidence="3">Leaf</tissue>
    </source>
</reference>
<dbReference type="PANTHER" id="PTHR47863">
    <property type="entry name" value="RING/FYVE/PHD ZINC FINGER SUPERFAMILY PROTEIN"/>
    <property type="match status" value="1"/>
</dbReference>
<feature type="region of interest" description="Disordered" evidence="1">
    <location>
        <begin position="1"/>
        <end position="28"/>
    </location>
</feature>
<proteinExistence type="predicted"/>
<evidence type="ECO:0000313" key="4">
    <source>
        <dbReference type="Proteomes" id="UP001558713"/>
    </source>
</evidence>
<dbReference type="Gene3D" id="1.10.246.220">
    <property type="match status" value="1"/>
</dbReference>
<evidence type="ECO:0000313" key="3">
    <source>
        <dbReference type="EMBL" id="KAL1201520.1"/>
    </source>
</evidence>
<feature type="region of interest" description="Disordered" evidence="1">
    <location>
        <begin position="178"/>
        <end position="247"/>
    </location>
</feature>
<dbReference type="PROSITE" id="PS50090">
    <property type="entry name" value="MYB_LIKE"/>
    <property type="match status" value="1"/>
</dbReference>
<gene>
    <name evidence="3" type="ORF">V5N11_002720</name>
</gene>
<dbReference type="InterPro" id="IPR009057">
    <property type="entry name" value="Homeodomain-like_sf"/>
</dbReference>
<organism evidence="3 4">
    <name type="scientific">Cardamine amara subsp. amara</name>
    <dbReference type="NCBI Taxonomy" id="228776"/>
    <lineage>
        <taxon>Eukaryota</taxon>
        <taxon>Viridiplantae</taxon>
        <taxon>Streptophyta</taxon>
        <taxon>Embryophyta</taxon>
        <taxon>Tracheophyta</taxon>
        <taxon>Spermatophyta</taxon>
        <taxon>Magnoliopsida</taxon>
        <taxon>eudicotyledons</taxon>
        <taxon>Gunneridae</taxon>
        <taxon>Pentapetalae</taxon>
        <taxon>rosids</taxon>
        <taxon>malvids</taxon>
        <taxon>Brassicales</taxon>
        <taxon>Brassicaceae</taxon>
        <taxon>Cardamineae</taxon>
        <taxon>Cardamine</taxon>
    </lineage>
</organism>
<dbReference type="SUPFAM" id="SSF46689">
    <property type="entry name" value="Homeodomain-like"/>
    <property type="match status" value="1"/>
</dbReference>
<comment type="caution">
    <text evidence="3">The sequence shown here is derived from an EMBL/GenBank/DDBJ whole genome shotgun (WGS) entry which is preliminary data.</text>
</comment>
<dbReference type="EMBL" id="JBANAX010000588">
    <property type="protein sequence ID" value="KAL1201520.1"/>
    <property type="molecule type" value="Genomic_DNA"/>
</dbReference>